<dbReference type="EMBL" id="CP001670">
    <property type="protein sequence ID" value="AFZ80639.1"/>
    <property type="molecule type" value="Genomic_DNA"/>
</dbReference>
<dbReference type="VEuPathDB" id="PiroplasmaDB:BEWA_000440"/>
<evidence type="ECO:0000313" key="4">
    <source>
        <dbReference type="Proteomes" id="UP000031512"/>
    </source>
</evidence>
<feature type="transmembrane region" description="Helical" evidence="2">
    <location>
        <begin position="298"/>
        <end position="319"/>
    </location>
</feature>
<proteinExistence type="predicted"/>
<protein>
    <submittedName>
        <fullName evidence="3">Uncharacterized protein</fullName>
    </submittedName>
</protein>
<keyword evidence="2" id="KW-0812">Transmembrane</keyword>
<keyword evidence="2" id="KW-0472">Membrane</keyword>
<dbReference type="Proteomes" id="UP000031512">
    <property type="component" value="Chromosome 3"/>
</dbReference>
<sequence length="321" mass="33997">MLQFLPQDSRESEWFESTNKDGTQWAPVTGNTGGFYVSDLPTEKLDEVACSIGIGVIADLTRDKHPTGNSYCCGKKHDGQKVSVSVGSGSVASKIPYFRRHIGGGTTLSGIKYYYNGNRRSITGSELSFPIYGPVSVYTFYCTGKDPKLICIKYEDRKVNKWFKQRNSNTWEEVFGISKDPENIKDCKDDDFRQLVDALGCGIYSTCSDSSAPTPSLSSSQKVTGAAGPKGPVGPAGNNSEVGQDGARGPEGPPGPGGGGEEGIPDLTGPGEEPATPLSPDQPQPVIGLPIATILTGVGTYGGAFAGAGGLTGFGWWMFKR</sequence>
<dbReference type="GeneID" id="15805820"/>
<reference evidence="3 4" key="1">
    <citation type="journal article" date="2012" name="BMC Genomics">
        <title>Comparative genomic analysis and phylogenetic position of Theileria equi.</title>
        <authorList>
            <person name="Kappmeyer L.S."/>
            <person name="Thiagarajan M."/>
            <person name="Herndon D.R."/>
            <person name="Ramsay J.D."/>
            <person name="Caler E."/>
            <person name="Djikeng A."/>
            <person name="Gillespie J.J."/>
            <person name="Lau A.O."/>
            <person name="Roalson E.H."/>
            <person name="Silva J.C."/>
            <person name="Silva M.G."/>
            <person name="Suarez C.E."/>
            <person name="Ueti M.W."/>
            <person name="Nene V.M."/>
            <person name="Mealey R.H."/>
            <person name="Knowles D.P."/>
            <person name="Brayton K.A."/>
        </authorList>
    </citation>
    <scope>NUCLEOTIDE SEQUENCE [LARGE SCALE GENOMIC DNA]</scope>
    <source>
        <strain evidence="3 4">WA</strain>
    </source>
</reference>
<dbReference type="KEGG" id="beq:BEWA_000440"/>
<organism evidence="3 4">
    <name type="scientific">Theileria equi strain WA</name>
    <dbReference type="NCBI Taxonomy" id="1537102"/>
    <lineage>
        <taxon>Eukaryota</taxon>
        <taxon>Sar</taxon>
        <taxon>Alveolata</taxon>
        <taxon>Apicomplexa</taxon>
        <taxon>Aconoidasida</taxon>
        <taxon>Piroplasmida</taxon>
        <taxon>Theileriidae</taxon>
        <taxon>Theileria</taxon>
    </lineage>
</organism>
<feature type="region of interest" description="Disordered" evidence="1">
    <location>
        <begin position="208"/>
        <end position="285"/>
    </location>
</feature>
<feature type="compositionally biased region" description="Low complexity" evidence="1">
    <location>
        <begin position="208"/>
        <end position="237"/>
    </location>
</feature>
<feature type="region of interest" description="Disordered" evidence="1">
    <location>
        <begin position="1"/>
        <end position="23"/>
    </location>
</feature>
<keyword evidence="2" id="KW-1133">Transmembrane helix</keyword>
<dbReference type="AlphaFoldDB" id="L0B0H7"/>
<dbReference type="RefSeq" id="XP_004830305.1">
    <property type="nucleotide sequence ID" value="XM_004830248.1"/>
</dbReference>
<accession>L0B0H7</accession>
<evidence type="ECO:0000256" key="2">
    <source>
        <dbReference type="SAM" id="Phobius"/>
    </source>
</evidence>
<evidence type="ECO:0000256" key="1">
    <source>
        <dbReference type="SAM" id="MobiDB-lite"/>
    </source>
</evidence>
<gene>
    <name evidence="3" type="ORF">BEWA_000440</name>
</gene>
<evidence type="ECO:0000313" key="3">
    <source>
        <dbReference type="EMBL" id="AFZ80639.1"/>
    </source>
</evidence>
<keyword evidence="4" id="KW-1185">Reference proteome</keyword>
<name>L0B0H7_THEEQ</name>